<feature type="domain" description="PPIase cyclophilin-type" evidence="5">
    <location>
        <begin position="31"/>
        <end position="185"/>
    </location>
</feature>
<dbReference type="PROSITE" id="PS00170">
    <property type="entry name" value="CSA_PPIASE_1"/>
    <property type="match status" value="1"/>
</dbReference>
<keyword evidence="7" id="KW-1185">Reference proteome</keyword>
<comment type="similarity">
    <text evidence="1 4">Belongs to the cyclophilin-type PPIase family.</text>
</comment>
<proteinExistence type="inferred from homology"/>
<evidence type="ECO:0000259" key="5">
    <source>
        <dbReference type="PROSITE" id="PS50072"/>
    </source>
</evidence>
<dbReference type="InterPro" id="IPR044665">
    <property type="entry name" value="E_coli_cyclophilin_A-like"/>
</dbReference>
<evidence type="ECO:0000256" key="3">
    <source>
        <dbReference type="ARBA" id="ARBA00023235"/>
    </source>
</evidence>
<dbReference type="InterPro" id="IPR020892">
    <property type="entry name" value="Cyclophilin-type_PPIase_CS"/>
</dbReference>
<dbReference type="PROSITE" id="PS50072">
    <property type="entry name" value="CSA_PPIASE_2"/>
    <property type="match status" value="1"/>
</dbReference>
<dbReference type="GO" id="GO:0006457">
    <property type="term" value="P:protein folding"/>
    <property type="evidence" value="ECO:0007669"/>
    <property type="project" value="InterPro"/>
</dbReference>
<name>A0A562HYV3_9GAMM</name>
<keyword evidence="2 4" id="KW-0697">Rotamase</keyword>
<dbReference type="Gene3D" id="2.40.100.10">
    <property type="entry name" value="Cyclophilin-like"/>
    <property type="match status" value="1"/>
</dbReference>
<dbReference type="RefSeq" id="WP_144573167.1">
    <property type="nucleotide sequence ID" value="NZ_VLKG01000015.1"/>
</dbReference>
<dbReference type="EMBL" id="VLKG01000015">
    <property type="protein sequence ID" value="TWH63959.1"/>
    <property type="molecule type" value="Genomic_DNA"/>
</dbReference>
<reference evidence="6 7" key="1">
    <citation type="submission" date="2019-07" db="EMBL/GenBank/DDBJ databases">
        <title>Genomic Encyclopedia of Type Strains, Phase I: the one thousand microbial genomes (KMG-I) project.</title>
        <authorList>
            <person name="Kyrpides N."/>
        </authorList>
    </citation>
    <scope>NUCLEOTIDE SEQUENCE [LARGE SCALE GENOMIC DNA]</scope>
    <source>
        <strain evidence="6 7">DSM 375</strain>
    </source>
</reference>
<evidence type="ECO:0000256" key="4">
    <source>
        <dbReference type="RuleBase" id="RU363019"/>
    </source>
</evidence>
<keyword evidence="4" id="KW-0732">Signal</keyword>
<feature type="signal peptide" evidence="4">
    <location>
        <begin position="1"/>
        <end position="20"/>
    </location>
</feature>
<comment type="caution">
    <text evidence="6">The sequence shown here is derived from an EMBL/GenBank/DDBJ whole genome shotgun (WGS) entry which is preliminary data.</text>
</comment>
<dbReference type="AlphaFoldDB" id="A0A562HYV3"/>
<dbReference type="PRINTS" id="PR00153">
    <property type="entry name" value="CSAPPISMRASE"/>
</dbReference>
<dbReference type="GO" id="GO:0003755">
    <property type="term" value="F:peptidyl-prolyl cis-trans isomerase activity"/>
    <property type="evidence" value="ECO:0007669"/>
    <property type="project" value="UniProtKB-UniRule"/>
</dbReference>
<gene>
    <name evidence="6" type="ORF">LX59_02923</name>
</gene>
<protein>
    <recommendedName>
        <fullName evidence="4">Peptidyl-prolyl cis-trans isomerase</fullName>
        <shortName evidence="4">PPIase</shortName>
        <ecNumber evidence="4">5.2.1.8</ecNumber>
    </recommendedName>
</protein>
<dbReference type="PANTHER" id="PTHR43246">
    <property type="entry name" value="PEPTIDYL-PROLYL CIS-TRANS ISOMERASE CYP38, CHLOROPLASTIC"/>
    <property type="match status" value="1"/>
</dbReference>
<organism evidence="6 7">
    <name type="scientific">Azomonas agilis</name>
    <dbReference type="NCBI Taxonomy" id="116849"/>
    <lineage>
        <taxon>Bacteria</taxon>
        <taxon>Pseudomonadati</taxon>
        <taxon>Pseudomonadota</taxon>
        <taxon>Gammaproteobacteria</taxon>
        <taxon>Pseudomonadales</taxon>
        <taxon>Pseudomonadaceae</taxon>
        <taxon>Azomonas</taxon>
    </lineage>
</organism>
<comment type="function">
    <text evidence="4">PPIases accelerate the folding of proteins. It catalyzes the cis-trans isomerization of proline imidic peptide bonds in oligopeptides.</text>
</comment>
<evidence type="ECO:0000256" key="2">
    <source>
        <dbReference type="ARBA" id="ARBA00023110"/>
    </source>
</evidence>
<dbReference type="Pfam" id="PF00160">
    <property type="entry name" value="Pro_isomerase"/>
    <property type="match status" value="1"/>
</dbReference>
<feature type="chain" id="PRO_5022266474" description="Peptidyl-prolyl cis-trans isomerase" evidence="4">
    <location>
        <begin position="21"/>
        <end position="186"/>
    </location>
</feature>
<sequence length="186" mass="20789">MLKTLFISLCSLLLSTQLWAESPNPHVILKTDLGEIEIELDAKRAPISVKNFLQYVDSGFYDNTLFHRVIPGFMVQGGGYNEQLELKTPSAPIKNEANNGLHNVRGTVAMARTQAADSATSQFFINHRDNNFLDQGPRGPGYAVFGRVVRGMTVVDQIAQAPTERRSIQLQNIPRDPIRLISARRR</sequence>
<keyword evidence="3 4" id="KW-0413">Isomerase</keyword>
<dbReference type="InterPro" id="IPR029000">
    <property type="entry name" value="Cyclophilin-like_dom_sf"/>
</dbReference>
<accession>A0A562HYV3</accession>
<evidence type="ECO:0000313" key="7">
    <source>
        <dbReference type="Proteomes" id="UP000319627"/>
    </source>
</evidence>
<evidence type="ECO:0000256" key="1">
    <source>
        <dbReference type="ARBA" id="ARBA00007365"/>
    </source>
</evidence>
<dbReference type="EC" id="5.2.1.8" evidence="4"/>
<dbReference type="SUPFAM" id="SSF50891">
    <property type="entry name" value="Cyclophilin-like"/>
    <property type="match status" value="1"/>
</dbReference>
<dbReference type="InterPro" id="IPR002130">
    <property type="entry name" value="Cyclophilin-type_PPIase_dom"/>
</dbReference>
<dbReference type="Proteomes" id="UP000319627">
    <property type="component" value="Unassembled WGS sequence"/>
</dbReference>
<comment type="catalytic activity">
    <reaction evidence="4">
        <text>[protein]-peptidylproline (omega=180) = [protein]-peptidylproline (omega=0)</text>
        <dbReference type="Rhea" id="RHEA:16237"/>
        <dbReference type="Rhea" id="RHEA-COMP:10747"/>
        <dbReference type="Rhea" id="RHEA-COMP:10748"/>
        <dbReference type="ChEBI" id="CHEBI:83833"/>
        <dbReference type="ChEBI" id="CHEBI:83834"/>
        <dbReference type="EC" id="5.2.1.8"/>
    </reaction>
</comment>
<evidence type="ECO:0000313" key="6">
    <source>
        <dbReference type="EMBL" id="TWH63959.1"/>
    </source>
</evidence>
<dbReference type="OrthoDB" id="9807797at2"/>